<keyword evidence="3" id="KW-0614">Plasmid</keyword>
<dbReference type="InterPro" id="IPR002596">
    <property type="entry name" value="Plasmid_parti"/>
</dbReference>
<name>A0A386PQ26_9SPIR</name>
<dbReference type="Proteomes" id="UP000275571">
    <property type="component" value="Plasmid cp33"/>
</dbReference>
<keyword evidence="4" id="KW-1185">Reference proteome</keyword>
<dbReference type="KEGG" id="btur:DB313_05650"/>
<dbReference type="EMBL" id="CP028888">
    <property type="protein sequence ID" value="AYE36983.1"/>
    <property type="molecule type" value="Genomic_DNA"/>
</dbReference>
<dbReference type="InterPro" id="IPR058551">
    <property type="entry name" value="Plasmid_parti_C"/>
</dbReference>
<feature type="domain" description="Plasmid partition protein putative C-terminal" evidence="2">
    <location>
        <begin position="132"/>
        <end position="182"/>
    </location>
</feature>
<gene>
    <name evidence="3" type="ORF">DB313_05650</name>
</gene>
<geneLocation type="plasmid" evidence="3 4">
    <name>cp33</name>
</geneLocation>
<dbReference type="InterPro" id="IPR058550">
    <property type="entry name" value="Plasmid_parti_N"/>
</dbReference>
<accession>A0A386PQ26</accession>
<evidence type="ECO:0000259" key="1">
    <source>
        <dbReference type="Pfam" id="PF01672"/>
    </source>
</evidence>
<organism evidence="3 4">
    <name type="scientific">Borrelia turcica IST7</name>
    <dbReference type="NCBI Taxonomy" id="1104446"/>
    <lineage>
        <taxon>Bacteria</taxon>
        <taxon>Pseudomonadati</taxon>
        <taxon>Spirochaetota</taxon>
        <taxon>Spirochaetia</taxon>
        <taxon>Spirochaetales</taxon>
        <taxon>Borreliaceae</taxon>
        <taxon>Borrelia</taxon>
    </lineage>
</organism>
<dbReference type="RefSeq" id="WP_120104904.1">
    <property type="nucleotide sequence ID" value="NZ_CP028888.1"/>
</dbReference>
<dbReference type="AlphaFoldDB" id="A0A386PQ26"/>
<dbReference type="Pfam" id="PF25882">
    <property type="entry name" value="Plasmid_parti_C"/>
    <property type="match status" value="1"/>
</dbReference>
<proteinExistence type="predicted"/>
<protein>
    <recommendedName>
        <fullName evidence="5">Chromosome replication/partitioning protein</fullName>
    </recommendedName>
</protein>
<sequence length="219" mass="26008">MKIDKNTEIIQNRIIDNSVYDERDKKKNRFNELVNKLKLLEKRDISNKIEAMKILAEIYDDGLYIIAGYRQFGAFAKTCFISGSRVYIFVRIGQKLREGVITEQDIINNGINYIREIIQKEDYKALREGENKTKSTPLRIMLPSDTAYSYFKSNTKFTSYALARIYDEHRQLLDNLFYEYNQEKKQRRIHDTEDIIEAEEEQQTVEEKKHKKVKVITSK</sequence>
<evidence type="ECO:0000313" key="3">
    <source>
        <dbReference type="EMBL" id="AYE36983.1"/>
    </source>
</evidence>
<reference evidence="3 4" key="1">
    <citation type="journal article" date="2018" name="Infect. Genet. Evol.">
        <title>Genome-wide analysis of Borrelia turcica and 'Candidatus Borrelia tachyglossi' shows relapsing fever-like genomes with unique genomic links to Lyme disease Borrelia.</title>
        <authorList>
            <person name="Gofton A.W."/>
            <person name="Margos G."/>
            <person name="Fingerle V."/>
            <person name="Hepner S."/>
            <person name="Loh S.M."/>
            <person name="Ryan U."/>
            <person name="Irwin P."/>
            <person name="Oskam C.L."/>
        </authorList>
    </citation>
    <scope>NUCLEOTIDE SEQUENCE [LARGE SCALE GENOMIC DNA]</scope>
    <source>
        <strain evidence="3 4">IST7</strain>
        <plasmid evidence="3">cp33</plasmid>
    </source>
</reference>
<evidence type="ECO:0000259" key="2">
    <source>
        <dbReference type="Pfam" id="PF25882"/>
    </source>
</evidence>
<dbReference type="NCBIfam" id="NF033725">
    <property type="entry name" value="borfam_49"/>
    <property type="match status" value="1"/>
</dbReference>
<dbReference type="Pfam" id="PF01672">
    <property type="entry name" value="Plasmid_parti_N"/>
    <property type="match status" value="1"/>
</dbReference>
<evidence type="ECO:0008006" key="5">
    <source>
        <dbReference type="Google" id="ProtNLM"/>
    </source>
</evidence>
<feature type="domain" description="Plasmid partition protein putative N-terminal" evidence="1">
    <location>
        <begin position="22"/>
        <end position="122"/>
    </location>
</feature>
<evidence type="ECO:0000313" key="4">
    <source>
        <dbReference type="Proteomes" id="UP000275571"/>
    </source>
</evidence>